<keyword evidence="2 5" id="KW-0547">Nucleotide-binding</keyword>
<dbReference type="EMBL" id="VAUV01000001">
    <property type="protein sequence ID" value="TLD72655.1"/>
    <property type="molecule type" value="Genomic_DNA"/>
</dbReference>
<evidence type="ECO:0000256" key="3">
    <source>
        <dbReference type="ARBA" id="ARBA00022840"/>
    </source>
</evidence>
<dbReference type="InterPro" id="IPR018181">
    <property type="entry name" value="Heat_shock_70_CS"/>
</dbReference>
<name>A0A5R8KKZ1_9BACT</name>
<evidence type="ECO:0000313" key="6">
    <source>
        <dbReference type="EMBL" id="TLD72655.1"/>
    </source>
</evidence>
<accession>A0A5R8KKZ1</accession>
<comment type="similarity">
    <text evidence="1 5">Belongs to the heat shock protein 70 family.</text>
</comment>
<evidence type="ECO:0000256" key="5">
    <source>
        <dbReference type="RuleBase" id="RU003322"/>
    </source>
</evidence>
<dbReference type="Gene3D" id="2.60.34.10">
    <property type="entry name" value="Substrate Binding Domain Of DNAk, Chain A, domain 1"/>
    <property type="match status" value="1"/>
</dbReference>
<organism evidence="6 7">
    <name type="scientific">Phragmitibacter flavus</name>
    <dbReference type="NCBI Taxonomy" id="2576071"/>
    <lineage>
        <taxon>Bacteria</taxon>
        <taxon>Pseudomonadati</taxon>
        <taxon>Verrucomicrobiota</taxon>
        <taxon>Verrucomicrobiia</taxon>
        <taxon>Verrucomicrobiales</taxon>
        <taxon>Verrucomicrobiaceae</taxon>
        <taxon>Phragmitibacter</taxon>
    </lineage>
</organism>
<reference evidence="6 7" key="1">
    <citation type="submission" date="2019-05" db="EMBL/GenBank/DDBJ databases">
        <title>Verrucobacter flavum gen. nov., sp. nov. a new member of the family Verrucomicrobiaceae.</title>
        <authorList>
            <person name="Szuroczki S."/>
            <person name="Abbaszade G."/>
            <person name="Szabo A."/>
            <person name="Felfoldi T."/>
            <person name="Schumann P."/>
            <person name="Boka K."/>
            <person name="Keki Z."/>
            <person name="Toumi M."/>
            <person name="Toth E."/>
        </authorList>
    </citation>
    <scope>NUCLEOTIDE SEQUENCE [LARGE SCALE GENOMIC DNA]</scope>
    <source>
        <strain evidence="6 7">MG-N-17</strain>
    </source>
</reference>
<dbReference type="GO" id="GO:0140662">
    <property type="term" value="F:ATP-dependent protein folding chaperone"/>
    <property type="evidence" value="ECO:0007669"/>
    <property type="project" value="InterPro"/>
</dbReference>
<dbReference type="InterPro" id="IPR043129">
    <property type="entry name" value="ATPase_NBD"/>
</dbReference>
<keyword evidence="4" id="KW-0143">Chaperone</keyword>
<dbReference type="FunFam" id="3.30.420.40:FF:000071">
    <property type="entry name" value="Molecular chaperone DnaK"/>
    <property type="match status" value="1"/>
</dbReference>
<dbReference type="Gene3D" id="3.90.640.10">
    <property type="entry name" value="Actin, Chain A, domain 4"/>
    <property type="match status" value="1"/>
</dbReference>
<sequence>MCSYLHQSLGLMAAHVGIDLGTTLSGLAYLKADGTPEIVPNCDGERLTPSVVYFEQKESVKLVGTPARNGGDPERTVFQIKRHMDDPDYSVEFDGHRWTPSEISALILSKLKQDCSRIIGAIKDVIITVPANYNELARKSTIAAAEMAGMNVTRLVNEPTAAALYYAYRHHSRGRVLVFDLGGGTLDVTILDIDFNNIRIITSEGARHLGGGHIDDLLLELYSEQYRQHLNTELYTNERQRRRILQSIEDSKKMLSKLRNIQDTISNSTHGNVAIDLSRETFETIISRLLTRAVMLVEQTLDSAKLKPGDIDHVVLVGGSTRIPKVKAVLHKFFGKAPEFCGNVDEAVALGAALFARHAANIQEVCNHSYGTLAYIVNARTGEEGIQNSIVIPKNTPLPCSFAEIYTTSEANEQEIHVDITQGEDSDPRYIDVIGRLTLDVPPGRPAGCEIKVTFSYDENQRVRAMVLDRQTGLSKEIAVNYKGKGILTDEELENRGTMLRQLRIE</sequence>
<evidence type="ECO:0000256" key="1">
    <source>
        <dbReference type="ARBA" id="ARBA00007381"/>
    </source>
</evidence>
<comment type="caution">
    <text evidence="6">The sequence shown here is derived from an EMBL/GenBank/DDBJ whole genome shotgun (WGS) entry which is preliminary data.</text>
</comment>
<dbReference type="InterPro" id="IPR013126">
    <property type="entry name" value="Hsp_70_fam"/>
</dbReference>
<protein>
    <submittedName>
        <fullName evidence="6">Hsp70 family protein</fullName>
    </submittedName>
</protein>
<dbReference type="PROSITE" id="PS00329">
    <property type="entry name" value="HSP70_2"/>
    <property type="match status" value="1"/>
</dbReference>
<keyword evidence="7" id="KW-1185">Reference proteome</keyword>
<proteinExistence type="inferred from homology"/>
<dbReference type="Pfam" id="PF00012">
    <property type="entry name" value="HSP70"/>
    <property type="match status" value="2"/>
</dbReference>
<dbReference type="PROSITE" id="PS00297">
    <property type="entry name" value="HSP70_1"/>
    <property type="match status" value="1"/>
</dbReference>
<dbReference type="CDD" id="cd24029">
    <property type="entry name" value="ASKHA_NBD_HSP70_DnaK_HscA_HscC"/>
    <property type="match status" value="1"/>
</dbReference>
<dbReference type="SUPFAM" id="SSF100920">
    <property type="entry name" value="Heat shock protein 70kD (HSP70), peptide-binding domain"/>
    <property type="match status" value="1"/>
</dbReference>
<gene>
    <name evidence="6" type="ORF">FEM03_00850</name>
</gene>
<evidence type="ECO:0000313" key="7">
    <source>
        <dbReference type="Proteomes" id="UP000306196"/>
    </source>
</evidence>
<dbReference type="SUPFAM" id="SSF53067">
    <property type="entry name" value="Actin-like ATPase domain"/>
    <property type="match status" value="2"/>
</dbReference>
<keyword evidence="3 5" id="KW-0067">ATP-binding</keyword>
<evidence type="ECO:0000256" key="2">
    <source>
        <dbReference type="ARBA" id="ARBA00022741"/>
    </source>
</evidence>
<dbReference type="Proteomes" id="UP000306196">
    <property type="component" value="Unassembled WGS sequence"/>
</dbReference>
<dbReference type="PANTHER" id="PTHR19375">
    <property type="entry name" value="HEAT SHOCK PROTEIN 70KDA"/>
    <property type="match status" value="1"/>
</dbReference>
<dbReference type="PRINTS" id="PR00301">
    <property type="entry name" value="HEATSHOCK70"/>
</dbReference>
<evidence type="ECO:0000256" key="4">
    <source>
        <dbReference type="ARBA" id="ARBA00023186"/>
    </source>
</evidence>
<dbReference type="AlphaFoldDB" id="A0A5R8KKZ1"/>
<dbReference type="OrthoDB" id="9766019at2"/>
<dbReference type="InterPro" id="IPR029047">
    <property type="entry name" value="HSP70_peptide-bd_sf"/>
</dbReference>
<dbReference type="GO" id="GO:0005524">
    <property type="term" value="F:ATP binding"/>
    <property type="evidence" value="ECO:0007669"/>
    <property type="project" value="UniProtKB-KW"/>
</dbReference>
<dbReference type="Gene3D" id="3.30.420.40">
    <property type="match status" value="2"/>
</dbReference>
<dbReference type="PROSITE" id="PS01036">
    <property type="entry name" value="HSP70_3"/>
    <property type="match status" value="1"/>
</dbReference>